<dbReference type="AlphaFoldDB" id="A0A5D6V802"/>
<protein>
    <submittedName>
        <fullName evidence="2">Uncharacterized protein</fullName>
    </submittedName>
</protein>
<dbReference type="EMBL" id="VTHL01000006">
    <property type="protein sequence ID" value="TYZ10959.1"/>
    <property type="molecule type" value="Genomic_DNA"/>
</dbReference>
<reference evidence="2 3" key="1">
    <citation type="submission" date="2019-08" db="EMBL/GenBank/DDBJ databases">
        <authorList>
            <person name="Seo M.-J."/>
        </authorList>
    </citation>
    <scope>NUCLEOTIDE SEQUENCE [LARGE SCALE GENOMIC DNA]</scope>
    <source>
        <strain evidence="2 3">KIGAM108</strain>
    </source>
</reference>
<sequence length="211" mass="24441">MTFLQFSQTHFLRGTSLLVLRQHGLYISQRKRNGVAWLESEIPYEELLPVSVEHTQPTWSFSWVWVLVWLGYHLASAALHMADDPEAWVAMLAFGLVVGSIVALRRWYGATTTLYTNRLRITMPLRASQRAAFEAFTDELRHRAHGYLRSEYAQVNPLGPIELQLHRLHWLHHLNVLSEQELRTLSTRLTGRLSLDPLKLMGQDLETPYLN</sequence>
<keyword evidence="1" id="KW-1133">Transmembrane helix</keyword>
<dbReference type="Proteomes" id="UP000322791">
    <property type="component" value="Unassembled WGS sequence"/>
</dbReference>
<keyword evidence="1" id="KW-0812">Transmembrane</keyword>
<name>A0A5D6V802_9BACT</name>
<comment type="caution">
    <text evidence="2">The sequence shown here is derived from an EMBL/GenBank/DDBJ whole genome shotgun (WGS) entry which is preliminary data.</text>
</comment>
<proteinExistence type="predicted"/>
<gene>
    <name evidence="2" type="ORF">FY528_07860</name>
</gene>
<keyword evidence="1" id="KW-0472">Membrane</keyword>
<feature type="transmembrane region" description="Helical" evidence="1">
    <location>
        <begin position="63"/>
        <end position="82"/>
    </location>
</feature>
<evidence type="ECO:0000313" key="3">
    <source>
        <dbReference type="Proteomes" id="UP000322791"/>
    </source>
</evidence>
<evidence type="ECO:0000313" key="2">
    <source>
        <dbReference type="EMBL" id="TYZ10959.1"/>
    </source>
</evidence>
<accession>A0A5D6V802</accession>
<feature type="transmembrane region" description="Helical" evidence="1">
    <location>
        <begin position="88"/>
        <end position="108"/>
    </location>
</feature>
<evidence type="ECO:0000256" key="1">
    <source>
        <dbReference type="SAM" id="Phobius"/>
    </source>
</evidence>
<organism evidence="2 3">
    <name type="scientific">Hymenobacter lutimineralis</name>
    <dbReference type="NCBI Taxonomy" id="2606448"/>
    <lineage>
        <taxon>Bacteria</taxon>
        <taxon>Pseudomonadati</taxon>
        <taxon>Bacteroidota</taxon>
        <taxon>Cytophagia</taxon>
        <taxon>Cytophagales</taxon>
        <taxon>Hymenobacteraceae</taxon>
        <taxon>Hymenobacter</taxon>
    </lineage>
</organism>
<keyword evidence="3" id="KW-1185">Reference proteome</keyword>